<dbReference type="GO" id="GO:0070403">
    <property type="term" value="F:NAD+ binding"/>
    <property type="evidence" value="ECO:0007669"/>
    <property type="project" value="InterPro"/>
</dbReference>
<dbReference type="Pfam" id="PF02737">
    <property type="entry name" value="3HCDH_N"/>
    <property type="match status" value="1"/>
</dbReference>
<evidence type="ECO:0000313" key="3">
    <source>
        <dbReference type="Proteomes" id="UP000187059"/>
    </source>
</evidence>
<dbReference type="Gene3D" id="3.40.50.720">
    <property type="entry name" value="NAD(P)-binding Rossmann-like Domain"/>
    <property type="match status" value="1"/>
</dbReference>
<accession>A0A1P8US66</accession>
<dbReference type="GO" id="GO:0016491">
    <property type="term" value="F:oxidoreductase activity"/>
    <property type="evidence" value="ECO:0007669"/>
    <property type="project" value="TreeGrafter"/>
</dbReference>
<dbReference type="InterPro" id="IPR006176">
    <property type="entry name" value="3-OHacyl-CoA_DH_NAD-bd"/>
</dbReference>
<dbReference type="PANTHER" id="PTHR48075:SF5">
    <property type="entry name" value="3-HYDROXYBUTYRYL-COA DEHYDROGENASE"/>
    <property type="match status" value="1"/>
</dbReference>
<evidence type="ECO:0000259" key="1">
    <source>
        <dbReference type="Pfam" id="PF02737"/>
    </source>
</evidence>
<organism evidence="2 3">
    <name type="scientific">Salipiger abyssi</name>
    <dbReference type="NCBI Taxonomy" id="1250539"/>
    <lineage>
        <taxon>Bacteria</taxon>
        <taxon>Pseudomonadati</taxon>
        <taxon>Pseudomonadota</taxon>
        <taxon>Alphaproteobacteria</taxon>
        <taxon>Rhodobacterales</taxon>
        <taxon>Roseobacteraceae</taxon>
        <taxon>Salipiger</taxon>
    </lineage>
</organism>
<proteinExistence type="predicted"/>
<keyword evidence="3" id="KW-1185">Reference proteome</keyword>
<sequence>MGRGIAQVFAQSGYDVMLQDVSSDALGIAEGFIKDRLDRNVTSGKMTAGERAATLERLSYGSSIEPLGARDLIVESATEKEAVKVGSSKPSCRICPIIRF</sequence>
<reference evidence="2 3" key="1">
    <citation type="submission" date="2016-04" db="EMBL/GenBank/DDBJ databases">
        <title>Deep-sea bacteria in the southern Pacific.</title>
        <authorList>
            <person name="Tang K."/>
        </authorList>
    </citation>
    <scope>NUCLEOTIDE SEQUENCE [LARGE SCALE GENOMIC DNA]</scope>
    <source>
        <strain evidence="2 3">JLT2014</strain>
    </source>
</reference>
<evidence type="ECO:0000313" key="2">
    <source>
        <dbReference type="EMBL" id="APZ52242.1"/>
    </source>
</evidence>
<dbReference type="PANTHER" id="PTHR48075">
    <property type="entry name" value="3-HYDROXYACYL-COA DEHYDROGENASE FAMILY PROTEIN"/>
    <property type="match status" value="1"/>
</dbReference>
<dbReference type="EMBL" id="CP015093">
    <property type="protein sequence ID" value="APZ52242.1"/>
    <property type="molecule type" value="Genomic_DNA"/>
</dbReference>
<gene>
    <name evidence="2" type="ORF">Ga0080574_TMP1908</name>
</gene>
<dbReference type="STRING" id="1250539.Ga0080574_TMP1908"/>
<dbReference type="AlphaFoldDB" id="A0A1P8US66"/>
<dbReference type="Proteomes" id="UP000187059">
    <property type="component" value="Chromosome"/>
</dbReference>
<dbReference type="GO" id="GO:0006631">
    <property type="term" value="P:fatty acid metabolic process"/>
    <property type="evidence" value="ECO:0007669"/>
    <property type="project" value="InterPro"/>
</dbReference>
<dbReference type="SUPFAM" id="SSF51735">
    <property type="entry name" value="NAD(P)-binding Rossmann-fold domains"/>
    <property type="match status" value="1"/>
</dbReference>
<name>A0A1P8US66_9RHOB</name>
<dbReference type="InterPro" id="IPR036291">
    <property type="entry name" value="NAD(P)-bd_dom_sf"/>
</dbReference>
<protein>
    <submittedName>
        <fullName evidence="2">3-hydroxyacyl-CoA dehydrogenase, NAD binding domain</fullName>
    </submittedName>
</protein>
<dbReference type="KEGG" id="paby:Ga0080574_TMP1908"/>
<feature type="domain" description="3-hydroxyacyl-CoA dehydrogenase NAD binding" evidence="1">
    <location>
        <begin position="1"/>
        <end position="84"/>
    </location>
</feature>